<organism evidence="1 2">
    <name type="scientific">Croceifilum oryzae</name>
    <dbReference type="NCBI Taxonomy" id="1553429"/>
    <lineage>
        <taxon>Bacteria</taxon>
        <taxon>Bacillati</taxon>
        <taxon>Bacillota</taxon>
        <taxon>Bacilli</taxon>
        <taxon>Bacillales</taxon>
        <taxon>Thermoactinomycetaceae</taxon>
        <taxon>Croceifilum</taxon>
    </lineage>
</organism>
<evidence type="ECO:0000313" key="1">
    <source>
        <dbReference type="EMBL" id="MDQ0417697.1"/>
    </source>
</evidence>
<sequence length="57" mass="6510">MTQSAGIFSGKNIHTQIRSTIKKNEGSSVVGDQNYMIRTIQKIHDQDHFDFHHPNSN</sequence>
<reference evidence="1 2" key="1">
    <citation type="submission" date="2023-07" db="EMBL/GenBank/DDBJ databases">
        <title>Genomic Encyclopedia of Type Strains, Phase IV (KMG-IV): sequencing the most valuable type-strain genomes for metagenomic binning, comparative biology and taxonomic classification.</title>
        <authorList>
            <person name="Goeker M."/>
        </authorList>
    </citation>
    <scope>NUCLEOTIDE SEQUENCE [LARGE SCALE GENOMIC DNA]</scope>
    <source>
        <strain evidence="1 2">DSM 46876</strain>
    </source>
</reference>
<comment type="caution">
    <text evidence="1">The sequence shown here is derived from an EMBL/GenBank/DDBJ whole genome shotgun (WGS) entry which is preliminary data.</text>
</comment>
<dbReference type="RefSeq" id="WP_307252855.1">
    <property type="nucleotide sequence ID" value="NZ_JAUSUV010000007.1"/>
</dbReference>
<accession>A0AAJ1TIS2</accession>
<dbReference type="AlphaFoldDB" id="A0AAJ1TIS2"/>
<dbReference type="EMBL" id="JAUSUV010000007">
    <property type="protein sequence ID" value="MDQ0417697.1"/>
    <property type="molecule type" value="Genomic_DNA"/>
</dbReference>
<name>A0AAJ1TIS2_9BACL</name>
<gene>
    <name evidence="1" type="ORF">J2Z48_001870</name>
</gene>
<proteinExistence type="predicted"/>
<protein>
    <submittedName>
        <fullName evidence="1">Uncharacterized protein</fullName>
    </submittedName>
</protein>
<evidence type="ECO:0000313" key="2">
    <source>
        <dbReference type="Proteomes" id="UP001238450"/>
    </source>
</evidence>
<keyword evidence="2" id="KW-1185">Reference proteome</keyword>
<dbReference type="Proteomes" id="UP001238450">
    <property type="component" value="Unassembled WGS sequence"/>
</dbReference>